<name>A0ABY0KYM2_9ACTN</name>
<accession>A0ABY0KYM2</accession>
<reference evidence="4 5" key="1">
    <citation type="submission" date="2016-06" db="EMBL/GenBank/DDBJ databases">
        <authorList>
            <person name="Varghese N."/>
            <person name="Submissions Spin"/>
        </authorList>
    </citation>
    <scope>NUCLEOTIDE SEQUENCE [LARGE SCALE GENOMIC DNA]</scope>
    <source>
        <strain evidence="4 5">DSM 45142</strain>
    </source>
</reference>
<dbReference type="InterPro" id="IPR001173">
    <property type="entry name" value="Glyco_trans_2-like"/>
</dbReference>
<dbReference type="PANTHER" id="PTHR43685:SF2">
    <property type="entry name" value="GLYCOSYLTRANSFERASE 2-LIKE DOMAIN-CONTAINING PROTEIN"/>
    <property type="match status" value="1"/>
</dbReference>
<feature type="domain" description="TarS/TarP linker" evidence="3">
    <location>
        <begin position="252"/>
        <end position="343"/>
    </location>
</feature>
<feature type="region of interest" description="Disordered" evidence="1">
    <location>
        <begin position="573"/>
        <end position="602"/>
    </location>
</feature>
<feature type="domain" description="Glycosyltransferase 2-like" evidence="2">
    <location>
        <begin position="30"/>
        <end position="152"/>
    </location>
</feature>
<dbReference type="InterPro" id="IPR050834">
    <property type="entry name" value="Glycosyltransf_2"/>
</dbReference>
<dbReference type="PANTHER" id="PTHR43685">
    <property type="entry name" value="GLYCOSYLTRANSFERASE"/>
    <property type="match status" value="1"/>
</dbReference>
<dbReference type="GeneID" id="93473059"/>
<dbReference type="Gene3D" id="3.90.550.10">
    <property type="entry name" value="Spore Coat Polysaccharide Biosynthesis Protein SpsA, Chain A"/>
    <property type="match status" value="1"/>
</dbReference>
<dbReference type="Pfam" id="PF22181">
    <property type="entry name" value="TarS_linker"/>
    <property type="match status" value="1"/>
</dbReference>
<dbReference type="EMBL" id="FMCQ01000011">
    <property type="protein sequence ID" value="SCF12531.1"/>
    <property type="molecule type" value="Genomic_DNA"/>
</dbReference>
<evidence type="ECO:0000259" key="3">
    <source>
        <dbReference type="Pfam" id="PF22181"/>
    </source>
</evidence>
<gene>
    <name evidence="4" type="ORF">GA0070562_0354</name>
</gene>
<proteinExistence type="predicted"/>
<dbReference type="InterPro" id="IPR054028">
    <property type="entry name" value="TarS/TarP_linker"/>
</dbReference>
<feature type="region of interest" description="Disordered" evidence="1">
    <location>
        <begin position="1"/>
        <end position="27"/>
    </location>
</feature>
<dbReference type="Pfam" id="PF00535">
    <property type="entry name" value="Glycos_transf_2"/>
    <property type="match status" value="1"/>
</dbReference>
<evidence type="ECO:0000313" key="4">
    <source>
        <dbReference type="EMBL" id="SCF12531.1"/>
    </source>
</evidence>
<comment type="caution">
    <text evidence="4">The sequence shown here is derived from an EMBL/GenBank/DDBJ whole genome shotgun (WGS) entry which is preliminary data.</text>
</comment>
<evidence type="ECO:0000313" key="5">
    <source>
        <dbReference type="Proteomes" id="UP000199405"/>
    </source>
</evidence>
<feature type="region of interest" description="Disordered" evidence="1">
    <location>
        <begin position="523"/>
        <end position="549"/>
    </location>
</feature>
<evidence type="ECO:0000256" key="1">
    <source>
        <dbReference type="SAM" id="MobiDB-lite"/>
    </source>
</evidence>
<protein>
    <submittedName>
        <fullName evidence="4">Glycosyltransferase involved in cell wall bisynthesis</fullName>
    </submittedName>
</protein>
<dbReference type="InterPro" id="IPR029044">
    <property type="entry name" value="Nucleotide-diphossugar_trans"/>
</dbReference>
<organism evidence="4 5">
    <name type="scientific">Micromonospora tulbaghiae</name>
    <dbReference type="NCBI Taxonomy" id="479978"/>
    <lineage>
        <taxon>Bacteria</taxon>
        <taxon>Bacillati</taxon>
        <taxon>Actinomycetota</taxon>
        <taxon>Actinomycetes</taxon>
        <taxon>Micromonosporales</taxon>
        <taxon>Micromonosporaceae</taxon>
        <taxon>Micromonospora</taxon>
    </lineage>
</organism>
<sequence>MAAEEATHRPPTHRLPTAQRPPATSRPDVSVVVPVYNTLRYLRSCLDSVLRQTIGPHRMEIVAVDDGSTDGSGRLLDRYAAKHPGTVRVVHQANSGGPAAPCNRGLDLATGRYVFFLGSDDRLGPEALERLVAAADRYGSDVVLGKVVGVNGRHVFSDVFACGNAVDVSLFDSALPWSLANTKLFRRDLVDRLGLRFPEDMPVLSDQPFTLAACYHARRISVLADYDYYHAVRRLDARNITYRSRIEQRLVSVERLFAYVADLIPAGARRDAVLRRHVGLELANLVGDDFRHLDRAAQERVHATVARLVRRHVTDGVRDRLGIEARLRLGAVTAGGVDDLLAVIEQDSGRGVPATVFAGGRWHAGYPGAPARWTDVTDVRADWLARLDTVDVSWADGHTLTVTTRSPYPRFATEAGPMRMLAGPVVGATRMDAGDPAGRTFRTDFALDRLLAAGGQRHPVRAEVDGGHGRGGAVVRAPRLAAGRPRLLRHGARLYGVAATVDPRNGQLVLSVVPVTVGQLVGRLRRRGRRGPATAQTSERGPAGAQASGRGAEALLGRHGHLEVRGAAQVQPGPLRRADQPHHHPGAGGAAPDQARGVRVDV</sequence>
<dbReference type="RefSeq" id="WP_091427156.1">
    <property type="nucleotide sequence ID" value="NZ_FMCQ01000011.1"/>
</dbReference>
<keyword evidence="5" id="KW-1185">Reference proteome</keyword>
<dbReference type="Proteomes" id="UP000199405">
    <property type="component" value="Unassembled WGS sequence"/>
</dbReference>
<dbReference type="CDD" id="cd00761">
    <property type="entry name" value="Glyco_tranf_GTA_type"/>
    <property type="match status" value="1"/>
</dbReference>
<evidence type="ECO:0000259" key="2">
    <source>
        <dbReference type="Pfam" id="PF00535"/>
    </source>
</evidence>
<dbReference type="SUPFAM" id="SSF53448">
    <property type="entry name" value="Nucleotide-diphospho-sugar transferases"/>
    <property type="match status" value="1"/>
</dbReference>